<keyword evidence="12" id="KW-1185">Reference proteome</keyword>
<dbReference type="PRINTS" id="PR00344">
    <property type="entry name" value="BCTRLSENSOR"/>
</dbReference>
<dbReference type="PROSITE" id="PS50110">
    <property type="entry name" value="RESPONSE_REGULATORY"/>
    <property type="match status" value="2"/>
</dbReference>
<dbReference type="CDD" id="cd00130">
    <property type="entry name" value="PAS"/>
    <property type="match status" value="1"/>
</dbReference>
<feature type="coiled-coil region" evidence="5">
    <location>
        <begin position="319"/>
        <end position="364"/>
    </location>
</feature>
<dbReference type="InterPro" id="IPR003661">
    <property type="entry name" value="HisK_dim/P_dom"/>
</dbReference>
<feature type="modified residue" description="4-aspartylphosphate" evidence="4">
    <location>
        <position position="665"/>
    </location>
</feature>
<evidence type="ECO:0000313" key="11">
    <source>
        <dbReference type="EMBL" id="MBS7457484.1"/>
    </source>
</evidence>
<dbReference type="InterPro" id="IPR005467">
    <property type="entry name" value="His_kinase_dom"/>
</dbReference>
<dbReference type="Gene3D" id="3.40.50.2300">
    <property type="match status" value="2"/>
</dbReference>
<dbReference type="GO" id="GO:0000155">
    <property type="term" value="F:phosphorelay sensor kinase activity"/>
    <property type="evidence" value="ECO:0007669"/>
    <property type="project" value="InterPro"/>
</dbReference>
<dbReference type="EC" id="2.7.13.3" evidence="2"/>
<reference evidence="11 12" key="1">
    <citation type="journal article" date="2021" name="Microbiol. Resour. Announc.">
        <title>Draft Genome Sequence of Coralloluteibacterium stylophorae LMG 29479T.</title>
        <authorList>
            <person name="Karlyshev A.V."/>
            <person name="Kudryashova E.B."/>
            <person name="Ariskina E.V."/>
            <person name="Conroy A.P."/>
            <person name="Abidueva E.Y."/>
        </authorList>
    </citation>
    <scope>NUCLEOTIDE SEQUENCE [LARGE SCALE GENOMIC DNA]</scope>
    <source>
        <strain evidence="11 12">LMG 29479</strain>
    </source>
</reference>
<dbReference type="SUPFAM" id="SSF52172">
    <property type="entry name" value="CheY-like"/>
    <property type="match status" value="2"/>
</dbReference>
<reference evidence="10" key="2">
    <citation type="submission" date="2021-04" db="EMBL/GenBank/DDBJ databases">
        <authorList>
            <person name="Karlyshev A.V."/>
        </authorList>
    </citation>
    <scope>NUCLEOTIDE SEQUENCE</scope>
    <source>
        <strain evidence="10">LMG 29479</strain>
    </source>
</reference>
<evidence type="ECO:0000259" key="7">
    <source>
        <dbReference type="PROSITE" id="PS50109"/>
    </source>
</evidence>
<dbReference type="InterPro" id="IPR011006">
    <property type="entry name" value="CheY-like_superfamily"/>
</dbReference>
<keyword evidence="5" id="KW-0175">Coiled coil</keyword>
<protein>
    <recommendedName>
        <fullName evidence="2">histidine kinase</fullName>
        <ecNumber evidence="2">2.7.13.3</ecNumber>
    </recommendedName>
</protein>
<evidence type="ECO:0000256" key="5">
    <source>
        <dbReference type="SAM" id="Coils"/>
    </source>
</evidence>
<dbReference type="SUPFAM" id="SSF55785">
    <property type="entry name" value="PYP-like sensor domain (PAS domain)"/>
    <property type="match status" value="2"/>
</dbReference>
<feature type="region of interest" description="Disordered" evidence="6">
    <location>
        <begin position="733"/>
        <end position="777"/>
    </location>
</feature>
<evidence type="ECO:0000259" key="9">
    <source>
        <dbReference type="PROSITE" id="PS50113"/>
    </source>
</evidence>
<dbReference type="PANTHER" id="PTHR43065">
    <property type="entry name" value="SENSOR HISTIDINE KINASE"/>
    <property type="match status" value="1"/>
</dbReference>
<dbReference type="Gene3D" id="3.30.450.20">
    <property type="entry name" value="PAS domain"/>
    <property type="match status" value="2"/>
</dbReference>
<dbReference type="InterPro" id="IPR001789">
    <property type="entry name" value="Sig_transdc_resp-reg_receiver"/>
</dbReference>
<evidence type="ECO:0000256" key="2">
    <source>
        <dbReference type="ARBA" id="ARBA00012438"/>
    </source>
</evidence>
<dbReference type="Pfam" id="PF00512">
    <property type="entry name" value="HisKA"/>
    <property type="match status" value="1"/>
</dbReference>
<evidence type="ECO:0000313" key="10">
    <source>
        <dbReference type="EMBL" id="MBR0563066.1"/>
    </source>
</evidence>
<dbReference type="PROSITE" id="PS50113">
    <property type="entry name" value="PAC"/>
    <property type="match status" value="1"/>
</dbReference>
<comment type="catalytic activity">
    <reaction evidence="1">
        <text>ATP + protein L-histidine = ADP + protein N-phospho-L-histidine.</text>
        <dbReference type="EC" id="2.7.13.3"/>
    </reaction>
</comment>
<evidence type="ECO:0000256" key="1">
    <source>
        <dbReference type="ARBA" id="ARBA00000085"/>
    </source>
</evidence>
<dbReference type="SMART" id="SM00387">
    <property type="entry name" value="HATPase_c"/>
    <property type="match status" value="1"/>
</dbReference>
<dbReference type="CDD" id="cd18161">
    <property type="entry name" value="REC_hyHK_blue-like"/>
    <property type="match status" value="1"/>
</dbReference>
<dbReference type="InterPro" id="IPR000700">
    <property type="entry name" value="PAS-assoc_C"/>
</dbReference>
<evidence type="ECO:0000256" key="6">
    <source>
        <dbReference type="SAM" id="MobiDB-lite"/>
    </source>
</evidence>
<feature type="domain" description="PAC" evidence="9">
    <location>
        <begin position="274"/>
        <end position="328"/>
    </location>
</feature>
<dbReference type="SMART" id="SM00091">
    <property type="entry name" value="PAS"/>
    <property type="match status" value="2"/>
</dbReference>
<dbReference type="AlphaFoldDB" id="A0A8J7VVJ5"/>
<dbReference type="Pfam" id="PF08448">
    <property type="entry name" value="PAS_4"/>
    <property type="match status" value="2"/>
</dbReference>
<dbReference type="Gene3D" id="1.10.287.130">
    <property type="match status" value="1"/>
</dbReference>
<dbReference type="NCBIfam" id="TIGR00229">
    <property type="entry name" value="sensory_box"/>
    <property type="match status" value="1"/>
</dbReference>
<sequence>MADLPASDDVMAQARSRDGHGDAPPLPTDAPALDFRLFLDAAPAPYVVLSADPAFRIVWANHAYLAATGRRLEAIAGRSMFEAFPGTPDEIGRRSEDELRASLSRVLASGESDALALIHYRIARDADAGDFVDRYWSATHTPIHDRLGRLAYILQVTEDVTDLQQLDAQQADAHQRRRGDAMFRRAEQVQAHARLLRSEGEKLRQLFEQAPAFVAILSGPEHVFDLANRAYRELIGDRDLLGHRVRDALPEALEQGFVGILDRVYATGEAYAAKGAELVLQAAGQEPHVVIIDFIYHPMVDAGGRTTGVFVVGNDITGHTRAQQELQHHRDRLEDLVLARTRALEESEAERRQAEAALRHAQKMEAIGQLTGGVAHDFNNLLQVIGGNLQLLQRNVHGDQDTRRLRTAIDAVERGAKVAAQLLAFARRQPLEPRAVNLGRLVRGMDDLLRRALGEAVELETVIGGGLWTTLADPDQVENAILNLAVNARDAMNGSGRLTIEAGNAMLDATYSLEHGDLEPGQYVMLAVSDTGTGMDEATLERVFEPFFSTKPEGRGTGPGLSMVYGFVKQSGGHIKIYSERGHGTTVKIYLPRSLLAEEVRPTVDTGPVEGGTETVLVVEDDPQVQATVVDMLKGLGYRVLRASDAQSALAIAESGVPIDLLFTDVVMPGPIRSPELARRVRELLPEAAVLFTSGYTENAIVHGGRLDPGVQLLSKPYRREDLARRVRRVLRQRSGADAPPAPPQSPAAPRTPQSFDSVTAETGSAMTDPTQSADPDAAPARILFVEDNAMIQMTTAEMLEAMGHHVSAHGDAESALQAMAADSFDVLFTDIELPGMNGVELARRALAEHPGLAVILASGYGESSGELPPGNVRHLPKPYGIDDIERLFGSVAS</sequence>
<dbReference type="InterPro" id="IPR000014">
    <property type="entry name" value="PAS"/>
</dbReference>
<comment type="caution">
    <text evidence="10">The sequence shown here is derived from an EMBL/GenBank/DDBJ whole genome shotgun (WGS) entry which is preliminary data.</text>
</comment>
<dbReference type="Pfam" id="PF02518">
    <property type="entry name" value="HATPase_c"/>
    <property type="match status" value="1"/>
</dbReference>
<dbReference type="InterPro" id="IPR036097">
    <property type="entry name" value="HisK_dim/P_sf"/>
</dbReference>
<dbReference type="SUPFAM" id="SSF55874">
    <property type="entry name" value="ATPase domain of HSP90 chaperone/DNA topoisomerase II/histidine kinase"/>
    <property type="match status" value="1"/>
</dbReference>
<dbReference type="SMART" id="SM00388">
    <property type="entry name" value="HisKA"/>
    <property type="match status" value="1"/>
</dbReference>
<dbReference type="RefSeq" id="WP_211926988.1">
    <property type="nucleotide sequence ID" value="NZ_JAGQFT020000006.1"/>
</dbReference>
<feature type="region of interest" description="Disordered" evidence="6">
    <location>
        <begin position="1"/>
        <end position="26"/>
    </location>
</feature>
<evidence type="ECO:0000256" key="4">
    <source>
        <dbReference type="PROSITE-ProRule" id="PRU00169"/>
    </source>
</evidence>
<dbReference type="Proteomes" id="UP000675747">
    <property type="component" value="Unassembled WGS sequence"/>
</dbReference>
<dbReference type="InterPro" id="IPR004358">
    <property type="entry name" value="Sig_transdc_His_kin-like_C"/>
</dbReference>
<feature type="domain" description="Response regulatory" evidence="8">
    <location>
        <begin position="615"/>
        <end position="731"/>
    </location>
</feature>
<dbReference type="Pfam" id="PF00072">
    <property type="entry name" value="Response_reg"/>
    <property type="match status" value="2"/>
</dbReference>
<dbReference type="PROSITE" id="PS50109">
    <property type="entry name" value="HIS_KIN"/>
    <property type="match status" value="1"/>
</dbReference>
<dbReference type="PANTHER" id="PTHR43065:SF49">
    <property type="entry name" value="HISTIDINE KINASE"/>
    <property type="match status" value="1"/>
</dbReference>
<dbReference type="InterPro" id="IPR035965">
    <property type="entry name" value="PAS-like_dom_sf"/>
</dbReference>
<feature type="domain" description="Histidine kinase" evidence="7">
    <location>
        <begin position="373"/>
        <end position="595"/>
    </location>
</feature>
<evidence type="ECO:0000259" key="8">
    <source>
        <dbReference type="PROSITE" id="PS50110"/>
    </source>
</evidence>
<dbReference type="CDD" id="cd00082">
    <property type="entry name" value="HisKA"/>
    <property type="match status" value="1"/>
</dbReference>
<dbReference type="Gene3D" id="3.30.565.10">
    <property type="entry name" value="Histidine kinase-like ATPase, C-terminal domain"/>
    <property type="match status" value="1"/>
</dbReference>
<dbReference type="EMBL" id="JAGQFT020000006">
    <property type="protein sequence ID" value="MBS7457484.1"/>
    <property type="molecule type" value="Genomic_DNA"/>
</dbReference>
<feature type="compositionally biased region" description="Polar residues" evidence="6">
    <location>
        <begin position="754"/>
        <end position="774"/>
    </location>
</feature>
<dbReference type="EMBL" id="JAGQFT010000096">
    <property type="protein sequence ID" value="MBR0563066.1"/>
    <property type="molecule type" value="Genomic_DNA"/>
</dbReference>
<keyword evidence="3 4" id="KW-0597">Phosphoprotein</keyword>
<feature type="domain" description="Response regulatory" evidence="8">
    <location>
        <begin position="782"/>
        <end position="893"/>
    </location>
</feature>
<gene>
    <name evidence="11" type="ORF">KB893_010095</name>
    <name evidence="10" type="ORF">KB893_11155</name>
</gene>
<organism evidence="10">
    <name type="scientific">Coralloluteibacterium stylophorae</name>
    <dbReference type="NCBI Taxonomy" id="1776034"/>
    <lineage>
        <taxon>Bacteria</taxon>
        <taxon>Pseudomonadati</taxon>
        <taxon>Pseudomonadota</taxon>
        <taxon>Gammaproteobacteria</taxon>
        <taxon>Lysobacterales</taxon>
        <taxon>Lysobacteraceae</taxon>
        <taxon>Coralloluteibacterium</taxon>
    </lineage>
</organism>
<name>A0A8J7VVJ5_9GAMM</name>
<proteinExistence type="predicted"/>
<feature type="modified residue" description="4-aspartylphosphate" evidence="4">
    <location>
        <position position="831"/>
    </location>
</feature>
<dbReference type="SUPFAM" id="SSF47384">
    <property type="entry name" value="Homodimeric domain of signal transducing histidine kinase"/>
    <property type="match status" value="1"/>
</dbReference>
<dbReference type="InterPro" id="IPR013656">
    <property type="entry name" value="PAS_4"/>
</dbReference>
<evidence type="ECO:0000313" key="12">
    <source>
        <dbReference type="Proteomes" id="UP000675747"/>
    </source>
</evidence>
<dbReference type="InterPro" id="IPR036890">
    <property type="entry name" value="HATPase_C_sf"/>
</dbReference>
<dbReference type="InterPro" id="IPR003594">
    <property type="entry name" value="HATPase_dom"/>
</dbReference>
<accession>A0A8J7VVJ5</accession>
<evidence type="ECO:0000256" key="3">
    <source>
        <dbReference type="ARBA" id="ARBA00022553"/>
    </source>
</evidence>
<dbReference type="SMART" id="SM00448">
    <property type="entry name" value="REC"/>
    <property type="match status" value="2"/>
</dbReference>